<feature type="transmembrane region" description="Helical" evidence="6">
    <location>
        <begin position="186"/>
        <end position="203"/>
    </location>
</feature>
<keyword evidence="4 6" id="KW-1133">Transmembrane helix</keyword>
<keyword evidence="3 6" id="KW-0812">Transmembrane</keyword>
<dbReference type="PANTHER" id="PTHR33545:SF5">
    <property type="entry name" value="UPF0750 MEMBRANE PROTEIN YITT"/>
    <property type="match status" value="1"/>
</dbReference>
<evidence type="ECO:0008006" key="9">
    <source>
        <dbReference type="Google" id="ProtNLM"/>
    </source>
</evidence>
<gene>
    <name evidence="7" type="ORF">CW311_07595</name>
</gene>
<comment type="subcellular location">
    <subcellularLocation>
        <location evidence="1">Cell membrane</location>
        <topology evidence="1">Multi-pass membrane protein</topology>
    </subcellularLocation>
</comment>
<evidence type="ECO:0000256" key="3">
    <source>
        <dbReference type="ARBA" id="ARBA00022692"/>
    </source>
</evidence>
<evidence type="ECO:0000256" key="5">
    <source>
        <dbReference type="ARBA" id="ARBA00023136"/>
    </source>
</evidence>
<evidence type="ECO:0000256" key="4">
    <source>
        <dbReference type="ARBA" id="ARBA00022989"/>
    </source>
</evidence>
<feature type="transmembrane region" description="Helical" evidence="6">
    <location>
        <begin position="59"/>
        <end position="82"/>
    </location>
</feature>
<protein>
    <recommendedName>
        <fullName evidence="9">YitT family protein</fullName>
    </recommendedName>
</protein>
<feature type="transmembrane region" description="Helical" evidence="6">
    <location>
        <begin position="121"/>
        <end position="139"/>
    </location>
</feature>
<name>A0A2N0WGL4_9GAMM</name>
<evidence type="ECO:0000313" key="8">
    <source>
        <dbReference type="Proteomes" id="UP000233553"/>
    </source>
</evidence>
<keyword evidence="2" id="KW-1003">Cell membrane</keyword>
<keyword evidence="5 6" id="KW-0472">Membrane</keyword>
<evidence type="ECO:0000313" key="7">
    <source>
        <dbReference type="EMBL" id="PKF34341.1"/>
    </source>
</evidence>
<accession>A0A2N0WGL4</accession>
<feature type="transmembrane region" description="Helical" evidence="6">
    <location>
        <begin position="159"/>
        <end position="180"/>
    </location>
</feature>
<dbReference type="InterPro" id="IPR003740">
    <property type="entry name" value="YitT"/>
</dbReference>
<dbReference type="EMBL" id="PISJ01000011">
    <property type="protein sequence ID" value="PKF34341.1"/>
    <property type="molecule type" value="Genomic_DNA"/>
</dbReference>
<evidence type="ECO:0000256" key="1">
    <source>
        <dbReference type="ARBA" id="ARBA00004651"/>
    </source>
</evidence>
<dbReference type="InterPro" id="IPR051461">
    <property type="entry name" value="UPF0750_membrane"/>
</dbReference>
<evidence type="ECO:0000256" key="2">
    <source>
        <dbReference type="ARBA" id="ARBA00022475"/>
    </source>
</evidence>
<proteinExistence type="predicted"/>
<dbReference type="RefSeq" id="WP_101236140.1">
    <property type="nucleotide sequence ID" value="NZ_CP158965.1"/>
</dbReference>
<evidence type="ECO:0000256" key="6">
    <source>
        <dbReference type="SAM" id="Phobius"/>
    </source>
</evidence>
<organism evidence="7 8">
    <name type="scientific">Acinetobacter proteolyticus</name>
    <dbReference type="NCBI Taxonomy" id="1776741"/>
    <lineage>
        <taxon>Bacteria</taxon>
        <taxon>Pseudomonadati</taxon>
        <taxon>Pseudomonadota</taxon>
        <taxon>Gammaproteobacteria</taxon>
        <taxon>Moraxellales</taxon>
        <taxon>Moraxellaceae</taxon>
        <taxon>Acinetobacter</taxon>
    </lineage>
</organism>
<sequence length="212" mass="23545">MNTEQNVSLVSPVMPAIEQHSKIEDALAMLIGTFILSFAMTLLQQAGIMTGGTAGLSLLIHYITDLKFGVLFFLINIPFYYFAYKKMGIALVVKTFIAVALLAGFTEIIPQFFHLSDVNPIYATIFANVLMGVSFLILFRHRSSLGGINLLALYLQERFKIPAGKVQMGIDVVILLTSLLFVDWKLILISIFGVIILNSIILLNHKTTRYVA</sequence>
<feature type="transmembrane region" description="Helical" evidence="6">
    <location>
        <begin position="89"/>
        <end position="109"/>
    </location>
</feature>
<comment type="caution">
    <text evidence="7">The sequence shown here is derived from an EMBL/GenBank/DDBJ whole genome shotgun (WGS) entry which is preliminary data.</text>
</comment>
<dbReference type="AlphaFoldDB" id="A0A2N0WGL4"/>
<dbReference type="PANTHER" id="PTHR33545">
    <property type="entry name" value="UPF0750 MEMBRANE PROTEIN YITT-RELATED"/>
    <property type="match status" value="1"/>
</dbReference>
<dbReference type="Proteomes" id="UP000233553">
    <property type="component" value="Unassembled WGS sequence"/>
</dbReference>
<dbReference type="Pfam" id="PF02588">
    <property type="entry name" value="YitT_membrane"/>
    <property type="match status" value="1"/>
</dbReference>
<reference evidence="7 8" key="1">
    <citation type="submission" date="2017-12" db="EMBL/GenBank/DDBJ databases">
        <title>Draft Genome sequences of multiple microbial strains isolated from spacecraft associated surfaces.</title>
        <authorList>
            <person name="Seuylemezian A."/>
            <person name="Vaishampayan P."/>
            <person name="Venkateswaran K."/>
        </authorList>
    </citation>
    <scope>NUCLEOTIDE SEQUENCE [LARGE SCALE GENOMIC DNA]</scope>
    <source>
        <strain evidence="7 8">2P01AA</strain>
    </source>
</reference>
<feature type="transmembrane region" description="Helical" evidence="6">
    <location>
        <begin position="26"/>
        <end position="47"/>
    </location>
</feature>
<dbReference type="GO" id="GO:0005886">
    <property type="term" value="C:plasma membrane"/>
    <property type="evidence" value="ECO:0007669"/>
    <property type="project" value="UniProtKB-SubCell"/>
</dbReference>